<evidence type="ECO:0000313" key="2">
    <source>
        <dbReference type="Proteomes" id="UP000015106"/>
    </source>
</evidence>
<accession>A0A8R7TMM4</accession>
<evidence type="ECO:0000313" key="1">
    <source>
        <dbReference type="EnsemblPlants" id="TuG1812G0200005080.01.T01.cds245174"/>
    </source>
</evidence>
<dbReference type="AlphaFoldDB" id="A0A8R7TMM4"/>
<organism evidence="1 2">
    <name type="scientific">Triticum urartu</name>
    <name type="common">Red wild einkorn</name>
    <name type="synonym">Crithodium urartu</name>
    <dbReference type="NCBI Taxonomy" id="4572"/>
    <lineage>
        <taxon>Eukaryota</taxon>
        <taxon>Viridiplantae</taxon>
        <taxon>Streptophyta</taxon>
        <taxon>Embryophyta</taxon>
        <taxon>Tracheophyta</taxon>
        <taxon>Spermatophyta</taxon>
        <taxon>Magnoliopsida</taxon>
        <taxon>Liliopsida</taxon>
        <taxon>Poales</taxon>
        <taxon>Poaceae</taxon>
        <taxon>BOP clade</taxon>
        <taxon>Pooideae</taxon>
        <taxon>Triticodae</taxon>
        <taxon>Triticeae</taxon>
        <taxon>Triticinae</taxon>
        <taxon>Triticum</taxon>
    </lineage>
</organism>
<reference evidence="2" key="1">
    <citation type="journal article" date="2013" name="Nature">
        <title>Draft genome of the wheat A-genome progenitor Triticum urartu.</title>
        <authorList>
            <person name="Ling H.Q."/>
            <person name="Zhao S."/>
            <person name="Liu D."/>
            <person name="Wang J."/>
            <person name="Sun H."/>
            <person name="Zhang C."/>
            <person name="Fan H."/>
            <person name="Li D."/>
            <person name="Dong L."/>
            <person name="Tao Y."/>
            <person name="Gao C."/>
            <person name="Wu H."/>
            <person name="Li Y."/>
            <person name="Cui Y."/>
            <person name="Guo X."/>
            <person name="Zheng S."/>
            <person name="Wang B."/>
            <person name="Yu K."/>
            <person name="Liang Q."/>
            <person name="Yang W."/>
            <person name="Lou X."/>
            <person name="Chen J."/>
            <person name="Feng M."/>
            <person name="Jian J."/>
            <person name="Zhang X."/>
            <person name="Luo G."/>
            <person name="Jiang Y."/>
            <person name="Liu J."/>
            <person name="Wang Z."/>
            <person name="Sha Y."/>
            <person name="Zhang B."/>
            <person name="Wu H."/>
            <person name="Tang D."/>
            <person name="Shen Q."/>
            <person name="Xue P."/>
            <person name="Zou S."/>
            <person name="Wang X."/>
            <person name="Liu X."/>
            <person name="Wang F."/>
            <person name="Yang Y."/>
            <person name="An X."/>
            <person name="Dong Z."/>
            <person name="Zhang K."/>
            <person name="Zhang X."/>
            <person name="Luo M.C."/>
            <person name="Dvorak J."/>
            <person name="Tong Y."/>
            <person name="Wang J."/>
            <person name="Yang H."/>
            <person name="Li Z."/>
            <person name="Wang D."/>
            <person name="Zhang A."/>
            <person name="Wang J."/>
        </authorList>
    </citation>
    <scope>NUCLEOTIDE SEQUENCE</scope>
    <source>
        <strain evidence="2">cv. G1812</strain>
    </source>
</reference>
<reference evidence="1" key="2">
    <citation type="submission" date="2018-03" db="EMBL/GenBank/DDBJ databases">
        <title>The Triticum urartu genome reveals the dynamic nature of wheat genome evolution.</title>
        <authorList>
            <person name="Ling H."/>
            <person name="Ma B."/>
            <person name="Shi X."/>
            <person name="Liu H."/>
            <person name="Dong L."/>
            <person name="Sun H."/>
            <person name="Cao Y."/>
            <person name="Gao Q."/>
            <person name="Zheng S."/>
            <person name="Li Y."/>
            <person name="Yu Y."/>
            <person name="Du H."/>
            <person name="Qi M."/>
            <person name="Li Y."/>
            <person name="Yu H."/>
            <person name="Cui Y."/>
            <person name="Wang N."/>
            <person name="Chen C."/>
            <person name="Wu H."/>
            <person name="Zhao Y."/>
            <person name="Zhang J."/>
            <person name="Li Y."/>
            <person name="Zhou W."/>
            <person name="Zhang B."/>
            <person name="Hu W."/>
            <person name="Eijk M."/>
            <person name="Tang J."/>
            <person name="Witsenboer H."/>
            <person name="Zhao S."/>
            <person name="Li Z."/>
            <person name="Zhang A."/>
            <person name="Wang D."/>
            <person name="Liang C."/>
        </authorList>
    </citation>
    <scope>NUCLEOTIDE SEQUENCE [LARGE SCALE GENOMIC DNA]</scope>
    <source>
        <strain evidence="1">cv. G1812</strain>
    </source>
</reference>
<dbReference type="Proteomes" id="UP000015106">
    <property type="component" value="Chromosome 2"/>
</dbReference>
<name>A0A8R7TMM4_TRIUA</name>
<keyword evidence="2" id="KW-1185">Reference proteome</keyword>
<protein>
    <submittedName>
        <fullName evidence="1">Uncharacterized protein</fullName>
    </submittedName>
</protein>
<reference evidence="1" key="3">
    <citation type="submission" date="2022-06" db="UniProtKB">
        <authorList>
            <consortium name="EnsemblPlants"/>
        </authorList>
    </citation>
    <scope>IDENTIFICATION</scope>
</reference>
<dbReference type="Gramene" id="TuG1812G0200005080.01.T01">
    <property type="protein sequence ID" value="TuG1812G0200005080.01.T01.cds245174"/>
    <property type="gene ID" value="TuG1812G0200005080.01"/>
</dbReference>
<sequence length="79" mass="8975">MLPKSCVEKTRPRHLVRLCVLQLSKCKNTSCSIPSKALNKAAHFFTFLRAMCLFPFSANRRCLTVICPLTARICVFSQK</sequence>
<dbReference type="EnsemblPlants" id="TuG1812G0200005080.01.T01">
    <property type="protein sequence ID" value="TuG1812G0200005080.01.T01.cds245174"/>
    <property type="gene ID" value="TuG1812G0200005080.01"/>
</dbReference>
<proteinExistence type="predicted"/>